<evidence type="ECO:0000313" key="4">
    <source>
        <dbReference type="Proteomes" id="UP000223913"/>
    </source>
</evidence>
<evidence type="ECO:0008006" key="5">
    <source>
        <dbReference type="Google" id="ProtNLM"/>
    </source>
</evidence>
<feature type="compositionally biased region" description="Basic residues" evidence="1">
    <location>
        <begin position="142"/>
        <end position="152"/>
    </location>
</feature>
<dbReference type="EMBL" id="PDUD01000021">
    <property type="protein sequence ID" value="PHN05611.1"/>
    <property type="molecule type" value="Genomic_DNA"/>
</dbReference>
<protein>
    <recommendedName>
        <fullName evidence="5">Periplasmic heavy metal sensor</fullName>
    </recommendedName>
</protein>
<feature type="signal peptide" evidence="2">
    <location>
        <begin position="1"/>
        <end position="23"/>
    </location>
</feature>
<evidence type="ECO:0000313" key="3">
    <source>
        <dbReference type="EMBL" id="PHN05611.1"/>
    </source>
</evidence>
<name>A0A2D0NAR8_FLAN2</name>
<evidence type="ECO:0000256" key="2">
    <source>
        <dbReference type="SAM" id="SignalP"/>
    </source>
</evidence>
<keyword evidence="2" id="KW-0732">Signal</keyword>
<comment type="caution">
    <text evidence="3">The sequence shown here is derived from an EMBL/GenBank/DDBJ whole genome shotgun (WGS) entry which is preliminary data.</text>
</comment>
<reference evidence="3 4" key="1">
    <citation type="submission" date="2017-10" db="EMBL/GenBank/DDBJ databases">
        <title>The draft genome sequence of Lewinella nigricans NBRC 102662.</title>
        <authorList>
            <person name="Wang K."/>
        </authorList>
    </citation>
    <scope>NUCLEOTIDE SEQUENCE [LARGE SCALE GENOMIC DNA]</scope>
    <source>
        <strain evidence="3 4">NBRC 102662</strain>
    </source>
</reference>
<feature type="chain" id="PRO_5013379462" description="Periplasmic heavy metal sensor" evidence="2">
    <location>
        <begin position="24"/>
        <end position="152"/>
    </location>
</feature>
<accession>A0A2D0NAR8</accession>
<dbReference type="Proteomes" id="UP000223913">
    <property type="component" value="Unassembled WGS sequence"/>
</dbReference>
<dbReference type="RefSeq" id="WP_099151187.1">
    <property type="nucleotide sequence ID" value="NZ_PDUD01000021.1"/>
</dbReference>
<keyword evidence="4" id="KW-1185">Reference proteome</keyword>
<gene>
    <name evidence="3" type="ORF">CRP01_16625</name>
</gene>
<proteinExistence type="predicted"/>
<sequence length="152" mass="17311">MKKTLQLFFSLAILSLASLTTYAQGGPGGGRMGGRGMMDPEQRVERQATMMQDSLELTDELTAEVKEVLSVYAKKMQEARAEANGDWGSMRTTMQTLREEQNQELEAVLGEEKWTQWEAISAEMMQRRQEMRGERRGEQGKKKGKKKDTRTE</sequence>
<feature type="compositionally biased region" description="Basic and acidic residues" evidence="1">
    <location>
        <begin position="125"/>
        <end position="141"/>
    </location>
</feature>
<evidence type="ECO:0000256" key="1">
    <source>
        <dbReference type="SAM" id="MobiDB-lite"/>
    </source>
</evidence>
<organism evidence="3 4">
    <name type="scientific">Flavilitoribacter nigricans (strain ATCC 23147 / DSM 23189 / NBRC 102662 / NCIMB 1420 / SS-2)</name>
    <name type="common">Lewinella nigricans</name>
    <dbReference type="NCBI Taxonomy" id="1122177"/>
    <lineage>
        <taxon>Bacteria</taxon>
        <taxon>Pseudomonadati</taxon>
        <taxon>Bacteroidota</taxon>
        <taxon>Saprospiria</taxon>
        <taxon>Saprospirales</taxon>
        <taxon>Lewinellaceae</taxon>
        <taxon>Flavilitoribacter</taxon>
    </lineage>
</organism>
<feature type="region of interest" description="Disordered" evidence="1">
    <location>
        <begin position="125"/>
        <end position="152"/>
    </location>
</feature>
<dbReference type="AlphaFoldDB" id="A0A2D0NAR8"/>